<dbReference type="InterPro" id="IPR013320">
    <property type="entry name" value="ConA-like_dom_sf"/>
</dbReference>
<dbReference type="InterPro" id="IPR000757">
    <property type="entry name" value="Beta-glucanase-like"/>
</dbReference>
<gene>
    <name evidence="4" type="ORF">GCM10023149_10100</name>
</gene>
<dbReference type="CDD" id="cd08023">
    <property type="entry name" value="GH16_laminarinase_like"/>
    <property type="match status" value="1"/>
</dbReference>
<sequence length="301" mass="33317">MKKNIRTSKLMIVATLLICFASCKKLVSQTPSDHGFISKPTVIKTTADVWTEIFRDDFNTLNTANWTVTNRVDYNSSYCTYNSANITIGSYDQTSCLVLTATKPGAANAYTSGHIKSVSTFKPPVNTKYWIRARIKLIAIDGTVYKSFKQTYGVWPAFWMTNETNWPVNGEIDIMEGYSKGGTEKYASNLFYGTAAGVNQLGNTCESPISSGDGWHNYDVFWINNAGVMTLVIQLDGVTQTTYTNSSNPNLNLQNFSAHNILFNLCVGGPPNDAIFNNANINVMSKTMMWVDWVSVSSSPL</sequence>
<evidence type="ECO:0000256" key="1">
    <source>
        <dbReference type="ARBA" id="ARBA00006865"/>
    </source>
</evidence>
<keyword evidence="5" id="KW-1185">Reference proteome</keyword>
<organism evidence="4 5">
    <name type="scientific">Mucilaginibacter gynuensis</name>
    <dbReference type="NCBI Taxonomy" id="1302236"/>
    <lineage>
        <taxon>Bacteria</taxon>
        <taxon>Pseudomonadati</taxon>
        <taxon>Bacteroidota</taxon>
        <taxon>Sphingobacteriia</taxon>
        <taxon>Sphingobacteriales</taxon>
        <taxon>Sphingobacteriaceae</taxon>
        <taxon>Mucilaginibacter</taxon>
    </lineage>
</organism>
<evidence type="ECO:0000256" key="2">
    <source>
        <dbReference type="SAM" id="SignalP"/>
    </source>
</evidence>
<dbReference type="InterPro" id="IPR050546">
    <property type="entry name" value="Glycosyl_Hydrlase_16"/>
</dbReference>
<protein>
    <recommendedName>
        <fullName evidence="3">GH16 domain-containing protein</fullName>
    </recommendedName>
</protein>
<accession>A0ABP8FZQ0</accession>
<dbReference type="PANTHER" id="PTHR10963">
    <property type="entry name" value="GLYCOSYL HYDROLASE-RELATED"/>
    <property type="match status" value="1"/>
</dbReference>
<name>A0ABP8FZQ0_9SPHI</name>
<comment type="caution">
    <text evidence="4">The sequence shown here is derived from an EMBL/GenBank/DDBJ whole genome shotgun (WGS) entry which is preliminary data.</text>
</comment>
<proteinExistence type="inferred from homology"/>
<dbReference type="Pfam" id="PF26113">
    <property type="entry name" value="GH16_XgeA"/>
    <property type="match status" value="1"/>
</dbReference>
<evidence type="ECO:0000313" key="5">
    <source>
        <dbReference type="Proteomes" id="UP001500582"/>
    </source>
</evidence>
<reference evidence="5" key="1">
    <citation type="journal article" date="2019" name="Int. J. Syst. Evol. Microbiol.">
        <title>The Global Catalogue of Microorganisms (GCM) 10K type strain sequencing project: providing services to taxonomists for standard genome sequencing and annotation.</title>
        <authorList>
            <consortium name="The Broad Institute Genomics Platform"/>
            <consortium name="The Broad Institute Genome Sequencing Center for Infectious Disease"/>
            <person name="Wu L."/>
            <person name="Ma J."/>
        </authorList>
    </citation>
    <scope>NUCLEOTIDE SEQUENCE [LARGE SCALE GENOMIC DNA]</scope>
    <source>
        <strain evidence="5">JCM 17705</strain>
    </source>
</reference>
<keyword evidence="2" id="KW-0732">Signal</keyword>
<feature type="chain" id="PRO_5045038660" description="GH16 domain-containing protein" evidence="2">
    <location>
        <begin position="22"/>
        <end position="301"/>
    </location>
</feature>
<feature type="signal peptide" evidence="2">
    <location>
        <begin position="1"/>
        <end position="21"/>
    </location>
</feature>
<dbReference type="EMBL" id="BAABFT010000002">
    <property type="protein sequence ID" value="GAA4314077.1"/>
    <property type="molecule type" value="Genomic_DNA"/>
</dbReference>
<dbReference type="PROSITE" id="PS51762">
    <property type="entry name" value="GH16_2"/>
    <property type="match status" value="1"/>
</dbReference>
<dbReference type="Proteomes" id="UP001500582">
    <property type="component" value="Unassembled WGS sequence"/>
</dbReference>
<dbReference type="SUPFAM" id="SSF49899">
    <property type="entry name" value="Concanavalin A-like lectins/glucanases"/>
    <property type="match status" value="1"/>
</dbReference>
<evidence type="ECO:0000313" key="4">
    <source>
        <dbReference type="EMBL" id="GAA4314077.1"/>
    </source>
</evidence>
<dbReference type="RefSeq" id="WP_345209917.1">
    <property type="nucleotide sequence ID" value="NZ_BAABFT010000002.1"/>
</dbReference>
<dbReference type="PANTHER" id="PTHR10963:SF55">
    <property type="entry name" value="GLYCOSIDE HYDROLASE FAMILY 16 PROTEIN"/>
    <property type="match status" value="1"/>
</dbReference>
<feature type="domain" description="GH16" evidence="3">
    <location>
        <begin position="32"/>
        <end position="301"/>
    </location>
</feature>
<evidence type="ECO:0000259" key="3">
    <source>
        <dbReference type="PROSITE" id="PS51762"/>
    </source>
</evidence>
<dbReference type="Gene3D" id="2.60.120.200">
    <property type="match status" value="1"/>
</dbReference>
<comment type="similarity">
    <text evidence="1">Belongs to the glycosyl hydrolase 16 family.</text>
</comment>